<sequence length="233" mass="24956">MNAPFSMADLAAGPFDAPRQVLNVGCGPAHPGKLHPAFRGLGWREVRLDIEPLVQPDIVASIVNMRGAVADASFDALWSSHNLEHLHAHDVPRAMAEFARVLRPDGFALVTCPDVEAVARFILDHGIDEVAYCSAAGPVTPIDMLWGHGASIEAGFGFMAHRTGFTLASLARQVLAGGFAEVRMSRSRYALWALCLMPGCRLDALRADFAETEQAELLGPEEEEEGGVGFGPA</sequence>
<dbReference type="InterPro" id="IPR029063">
    <property type="entry name" value="SAM-dependent_MTases_sf"/>
</dbReference>
<dbReference type="Pfam" id="PF08241">
    <property type="entry name" value="Methyltransf_11"/>
    <property type="match status" value="1"/>
</dbReference>
<feature type="domain" description="Methyltransferase type 11" evidence="1">
    <location>
        <begin position="22"/>
        <end position="109"/>
    </location>
</feature>
<dbReference type="GO" id="GO:0008757">
    <property type="term" value="F:S-adenosylmethionine-dependent methyltransferase activity"/>
    <property type="evidence" value="ECO:0007669"/>
    <property type="project" value="InterPro"/>
</dbReference>
<dbReference type="PATRIC" id="fig|401562.4.peg.3889"/>
<evidence type="ECO:0000313" key="3">
    <source>
        <dbReference type="Proteomes" id="UP000078529"/>
    </source>
</evidence>
<dbReference type="Gene3D" id="3.40.50.150">
    <property type="entry name" value="Vaccinia Virus protein VP39"/>
    <property type="match status" value="1"/>
</dbReference>
<organism evidence="2 3">
    <name type="scientific">Aureimonas ureilytica</name>
    <dbReference type="NCBI Taxonomy" id="401562"/>
    <lineage>
        <taxon>Bacteria</taxon>
        <taxon>Pseudomonadati</taxon>
        <taxon>Pseudomonadota</taxon>
        <taxon>Alphaproteobacteria</taxon>
        <taxon>Hyphomicrobiales</taxon>
        <taxon>Aurantimonadaceae</taxon>
        <taxon>Aureimonas</taxon>
    </lineage>
</organism>
<evidence type="ECO:0000259" key="1">
    <source>
        <dbReference type="Pfam" id="PF08241"/>
    </source>
</evidence>
<dbReference type="InterPro" id="IPR013216">
    <property type="entry name" value="Methyltransf_11"/>
</dbReference>
<name>A0A175RIH0_9HYPH</name>
<keyword evidence="3" id="KW-1185">Reference proteome</keyword>
<keyword evidence="2" id="KW-0489">Methyltransferase</keyword>
<dbReference type="EMBL" id="LDQA01000059">
    <property type="protein sequence ID" value="KTR03103.1"/>
    <property type="molecule type" value="Genomic_DNA"/>
</dbReference>
<proteinExistence type="predicted"/>
<protein>
    <submittedName>
        <fullName evidence="2">SAM-dependent methyltransferase</fullName>
    </submittedName>
</protein>
<dbReference type="GO" id="GO:0032259">
    <property type="term" value="P:methylation"/>
    <property type="evidence" value="ECO:0007669"/>
    <property type="project" value="UniProtKB-KW"/>
</dbReference>
<dbReference type="Proteomes" id="UP000078529">
    <property type="component" value="Unassembled WGS sequence"/>
</dbReference>
<accession>A0A175RIH0</accession>
<comment type="caution">
    <text evidence="2">The sequence shown here is derived from an EMBL/GenBank/DDBJ whole genome shotgun (WGS) entry which is preliminary data.</text>
</comment>
<keyword evidence="2" id="KW-0808">Transferase</keyword>
<dbReference type="AlphaFoldDB" id="A0A175RIH0"/>
<dbReference type="SUPFAM" id="SSF53335">
    <property type="entry name" value="S-adenosyl-L-methionine-dependent methyltransferases"/>
    <property type="match status" value="1"/>
</dbReference>
<evidence type="ECO:0000313" key="2">
    <source>
        <dbReference type="EMBL" id="KTR03103.1"/>
    </source>
</evidence>
<dbReference type="RefSeq" id="WP_058601997.1">
    <property type="nucleotide sequence ID" value="NZ_LDQA01000059.1"/>
</dbReference>
<reference evidence="2 3" key="1">
    <citation type="journal article" date="2016" name="Front. Microbiol.">
        <title>Genomic Resource of Rice Seed Associated Bacteria.</title>
        <authorList>
            <person name="Midha S."/>
            <person name="Bansal K."/>
            <person name="Sharma S."/>
            <person name="Kumar N."/>
            <person name="Patil P.P."/>
            <person name="Chaudhry V."/>
            <person name="Patil P.B."/>
        </authorList>
    </citation>
    <scope>NUCLEOTIDE SEQUENCE [LARGE SCALE GENOMIC DNA]</scope>
    <source>
        <strain evidence="2 3">NS365</strain>
    </source>
</reference>
<gene>
    <name evidence="2" type="ORF">NS365_19655</name>
</gene>